<reference evidence="8" key="2">
    <citation type="submission" date="2020-09" db="EMBL/GenBank/DDBJ databases">
        <authorList>
            <person name="Sun Q."/>
            <person name="Zhou Y."/>
        </authorList>
    </citation>
    <scope>NUCLEOTIDE SEQUENCE</scope>
    <source>
        <strain evidence="8">CGMCC 4.7138</strain>
    </source>
</reference>
<evidence type="ECO:0000256" key="5">
    <source>
        <dbReference type="PROSITE-ProRule" id="PRU00169"/>
    </source>
</evidence>
<organism evidence="8 9">
    <name type="scientific">Microbispora bryophytorum</name>
    <dbReference type="NCBI Taxonomy" id="1460882"/>
    <lineage>
        <taxon>Bacteria</taxon>
        <taxon>Bacillati</taxon>
        <taxon>Actinomycetota</taxon>
        <taxon>Actinomycetes</taxon>
        <taxon>Streptosporangiales</taxon>
        <taxon>Streptosporangiaceae</taxon>
        <taxon>Microbispora</taxon>
    </lineage>
</organism>
<dbReference type="Gene3D" id="3.40.50.2300">
    <property type="match status" value="1"/>
</dbReference>
<dbReference type="GO" id="GO:0000160">
    <property type="term" value="P:phosphorelay signal transduction system"/>
    <property type="evidence" value="ECO:0007669"/>
    <property type="project" value="InterPro"/>
</dbReference>
<dbReference type="CDD" id="cd17535">
    <property type="entry name" value="REC_NarL-like"/>
    <property type="match status" value="1"/>
</dbReference>
<dbReference type="InterPro" id="IPR000792">
    <property type="entry name" value="Tscrpt_reg_LuxR_C"/>
</dbReference>
<dbReference type="SMART" id="SM00448">
    <property type="entry name" value="REC"/>
    <property type="match status" value="1"/>
</dbReference>
<accession>A0A8H9LHZ5</accession>
<dbReference type="PROSITE" id="PS00622">
    <property type="entry name" value="HTH_LUXR_1"/>
    <property type="match status" value="1"/>
</dbReference>
<dbReference type="GO" id="GO:0003677">
    <property type="term" value="F:DNA binding"/>
    <property type="evidence" value="ECO:0007669"/>
    <property type="project" value="UniProtKB-KW"/>
</dbReference>
<feature type="domain" description="Response regulatory" evidence="7">
    <location>
        <begin position="19"/>
        <end position="135"/>
    </location>
</feature>
<dbReference type="InterPro" id="IPR039420">
    <property type="entry name" value="WalR-like"/>
</dbReference>
<name>A0A8H9LHZ5_9ACTN</name>
<evidence type="ECO:0000259" key="6">
    <source>
        <dbReference type="PROSITE" id="PS50043"/>
    </source>
</evidence>
<evidence type="ECO:0000313" key="8">
    <source>
        <dbReference type="EMBL" id="GGO19549.1"/>
    </source>
</evidence>
<evidence type="ECO:0000259" key="7">
    <source>
        <dbReference type="PROSITE" id="PS50110"/>
    </source>
</evidence>
<keyword evidence="2" id="KW-0805">Transcription regulation</keyword>
<proteinExistence type="predicted"/>
<keyword evidence="4" id="KW-0804">Transcription</keyword>
<keyword evidence="3 8" id="KW-0238">DNA-binding</keyword>
<dbReference type="PANTHER" id="PTHR43214">
    <property type="entry name" value="TWO-COMPONENT RESPONSE REGULATOR"/>
    <property type="match status" value="1"/>
</dbReference>
<protein>
    <submittedName>
        <fullName evidence="8">DNA-binding response regulator</fullName>
    </submittedName>
</protein>
<sequence>MAATPVPPASSASAGPVVRVLIVDDHPVVREGLRGMLESDPAITVAGEAGSGEEAVVRSAALAPDVVLMDLRMPGGDGVSATTRILAARPEIRVIVLTTYENDQDIVRAVEAGAAGYLLKDTSRADLLAAIISATRGETVLSPSVATRLVTRMRAPATETLSRRETEVLSLVGQGLTNAEIGRALFISETTVKTHLLRVFTKLGVSDRTAAVTTALARGLL</sequence>
<dbReference type="PROSITE" id="PS50110">
    <property type="entry name" value="RESPONSE_REGULATORY"/>
    <property type="match status" value="1"/>
</dbReference>
<dbReference type="Pfam" id="PF00196">
    <property type="entry name" value="GerE"/>
    <property type="match status" value="1"/>
</dbReference>
<evidence type="ECO:0000256" key="3">
    <source>
        <dbReference type="ARBA" id="ARBA00023125"/>
    </source>
</evidence>
<dbReference type="SMART" id="SM00421">
    <property type="entry name" value="HTH_LUXR"/>
    <property type="match status" value="1"/>
</dbReference>
<gene>
    <name evidence="8" type="ORF">GCM10011574_45140</name>
</gene>
<dbReference type="GO" id="GO:0006355">
    <property type="term" value="P:regulation of DNA-templated transcription"/>
    <property type="evidence" value="ECO:0007669"/>
    <property type="project" value="InterPro"/>
</dbReference>
<dbReference type="Proteomes" id="UP000653480">
    <property type="component" value="Unassembled WGS sequence"/>
</dbReference>
<dbReference type="AlphaFoldDB" id="A0A8H9LHZ5"/>
<dbReference type="PRINTS" id="PR00038">
    <property type="entry name" value="HTHLUXR"/>
</dbReference>
<dbReference type="SUPFAM" id="SSF46894">
    <property type="entry name" value="C-terminal effector domain of the bipartite response regulators"/>
    <property type="match status" value="1"/>
</dbReference>
<dbReference type="InterPro" id="IPR011006">
    <property type="entry name" value="CheY-like_superfamily"/>
</dbReference>
<feature type="modified residue" description="4-aspartylphosphate" evidence="5">
    <location>
        <position position="70"/>
    </location>
</feature>
<reference evidence="8" key="1">
    <citation type="journal article" date="2014" name="Int. J. Syst. Evol. Microbiol.">
        <title>Complete genome sequence of Corynebacterium casei LMG S-19264T (=DSM 44701T), isolated from a smear-ripened cheese.</title>
        <authorList>
            <consortium name="US DOE Joint Genome Institute (JGI-PGF)"/>
            <person name="Walter F."/>
            <person name="Albersmeier A."/>
            <person name="Kalinowski J."/>
            <person name="Ruckert C."/>
        </authorList>
    </citation>
    <scope>NUCLEOTIDE SEQUENCE</scope>
    <source>
        <strain evidence="8">CGMCC 4.7138</strain>
    </source>
</reference>
<evidence type="ECO:0000256" key="2">
    <source>
        <dbReference type="ARBA" id="ARBA00023015"/>
    </source>
</evidence>
<dbReference type="EMBL" id="BMMN01000008">
    <property type="protein sequence ID" value="GGO19549.1"/>
    <property type="molecule type" value="Genomic_DNA"/>
</dbReference>
<keyword evidence="1 5" id="KW-0597">Phosphoprotein</keyword>
<dbReference type="SUPFAM" id="SSF52172">
    <property type="entry name" value="CheY-like"/>
    <property type="match status" value="1"/>
</dbReference>
<evidence type="ECO:0000256" key="4">
    <source>
        <dbReference type="ARBA" id="ARBA00023163"/>
    </source>
</evidence>
<dbReference type="CDD" id="cd06170">
    <property type="entry name" value="LuxR_C_like"/>
    <property type="match status" value="1"/>
</dbReference>
<dbReference type="Pfam" id="PF00072">
    <property type="entry name" value="Response_reg"/>
    <property type="match status" value="1"/>
</dbReference>
<dbReference type="PANTHER" id="PTHR43214:SF24">
    <property type="entry name" value="TRANSCRIPTIONAL REGULATORY PROTEIN NARL-RELATED"/>
    <property type="match status" value="1"/>
</dbReference>
<dbReference type="InterPro" id="IPR058245">
    <property type="entry name" value="NreC/VraR/RcsB-like_REC"/>
</dbReference>
<evidence type="ECO:0000313" key="9">
    <source>
        <dbReference type="Proteomes" id="UP000653480"/>
    </source>
</evidence>
<dbReference type="PROSITE" id="PS50043">
    <property type="entry name" value="HTH_LUXR_2"/>
    <property type="match status" value="1"/>
</dbReference>
<comment type="caution">
    <text evidence="8">The sequence shown here is derived from an EMBL/GenBank/DDBJ whole genome shotgun (WGS) entry which is preliminary data.</text>
</comment>
<keyword evidence="9" id="KW-1185">Reference proteome</keyword>
<evidence type="ECO:0000256" key="1">
    <source>
        <dbReference type="ARBA" id="ARBA00022553"/>
    </source>
</evidence>
<feature type="domain" description="HTH luxR-type" evidence="6">
    <location>
        <begin position="154"/>
        <end position="219"/>
    </location>
</feature>
<dbReference type="InterPro" id="IPR001789">
    <property type="entry name" value="Sig_transdc_resp-reg_receiver"/>
</dbReference>
<dbReference type="InterPro" id="IPR016032">
    <property type="entry name" value="Sig_transdc_resp-reg_C-effctor"/>
</dbReference>